<comment type="caution">
    <text evidence="1">The sequence shown here is derived from an EMBL/GenBank/DDBJ whole genome shotgun (WGS) entry which is preliminary data.</text>
</comment>
<dbReference type="Proteomes" id="UP001164250">
    <property type="component" value="Chromosome 12"/>
</dbReference>
<accession>A0ACC1A5M7</accession>
<protein>
    <submittedName>
        <fullName evidence="1">Uncharacterized protein</fullName>
    </submittedName>
</protein>
<keyword evidence="2" id="KW-1185">Reference proteome</keyword>
<gene>
    <name evidence="1" type="ORF">Patl1_12065</name>
</gene>
<name>A0ACC1A5M7_9ROSI</name>
<organism evidence="1 2">
    <name type="scientific">Pistacia atlantica</name>
    <dbReference type="NCBI Taxonomy" id="434234"/>
    <lineage>
        <taxon>Eukaryota</taxon>
        <taxon>Viridiplantae</taxon>
        <taxon>Streptophyta</taxon>
        <taxon>Embryophyta</taxon>
        <taxon>Tracheophyta</taxon>
        <taxon>Spermatophyta</taxon>
        <taxon>Magnoliopsida</taxon>
        <taxon>eudicotyledons</taxon>
        <taxon>Gunneridae</taxon>
        <taxon>Pentapetalae</taxon>
        <taxon>rosids</taxon>
        <taxon>malvids</taxon>
        <taxon>Sapindales</taxon>
        <taxon>Anacardiaceae</taxon>
        <taxon>Pistacia</taxon>
    </lineage>
</organism>
<sequence>MILVVFLYLSSFLSITFTKAFITPAYLNSSCPSSLNFTINSIYHSNLKLLFSTLSSNATFNTSNGDSQVFFSNATAGQAPDEVHGLFLCRRDLNSTICQDCVTFATRNVTKICPTGKLAIIWYDECLLRYSNQPFFSSVWQNPPISVSSAEGVTEADKFDDSVLSFMSAAASDAATSRYKFAGAKKENFRVNKTLYVLLQCTQDLPAGDCLACLQRANADLLWCCGGKRGGRVLTPSCISRFELYSFFGESFITTVELEAPGPPPPVSRFPPAPGPATEPQGKVINLLVVNIEYPFMNYIFNVRKF</sequence>
<evidence type="ECO:0000313" key="2">
    <source>
        <dbReference type="Proteomes" id="UP001164250"/>
    </source>
</evidence>
<proteinExistence type="predicted"/>
<reference evidence="2" key="1">
    <citation type="journal article" date="2023" name="G3 (Bethesda)">
        <title>Genome assembly and association tests identify interacting loci associated with vigor, precocity, and sex in interspecific pistachio rootstocks.</title>
        <authorList>
            <person name="Palmer W."/>
            <person name="Jacygrad E."/>
            <person name="Sagayaradj S."/>
            <person name="Cavanaugh K."/>
            <person name="Han R."/>
            <person name="Bertier L."/>
            <person name="Beede B."/>
            <person name="Kafkas S."/>
            <person name="Golino D."/>
            <person name="Preece J."/>
            <person name="Michelmore R."/>
        </authorList>
    </citation>
    <scope>NUCLEOTIDE SEQUENCE [LARGE SCALE GENOMIC DNA]</scope>
</reference>
<evidence type="ECO:0000313" key="1">
    <source>
        <dbReference type="EMBL" id="KAJ0081491.1"/>
    </source>
</evidence>
<dbReference type="EMBL" id="CM047908">
    <property type="protein sequence ID" value="KAJ0081491.1"/>
    <property type="molecule type" value="Genomic_DNA"/>
</dbReference>